<comment type="caution">
    <text evidence="2">The sequence shown here is derived from an EMBL/GenBank/DDBJ whole genome shotgun (WGS) entry which is preliminary data.</text>
</comment>
<organism evidence="2 3">
    <name type="scientific">Eschrichtius robustus</name>
    <name type="common">California gray whale</name>
    <name type="synonym">Eschrichtius gibbosus</name>
    <dbReference type="NCBI Taxonomy" id="9764"/>
    <lineage>
        <taxon>Eukaryota</taxon>
        <taxon>Metazoa</taxon>
        <taxon>Chordata</taxon>
        <taxon>Craniata</taxon>
        <taxon>Vertebrata</taxon>
        <taxon>Euteleostomi</taxon>
        <taxon>Mammalia</taxon>
        <taxon>Eutheria</taxon>
        <taxon>Laurasiatheria</taxon>
        <taxon>Artiodactyla</taxon>
        <taxon>Whippomorpha</taxon>
        <taxon>Cetacea</taxon>
        <taxon>Mysticeti</taxon>
        <taxon>Eschrichtiidae</taxon>
        <taxon>Eschrichtius</taxon>
    </lineage>
</organism>
<evidence type="ECO:0000256" key="1">
    <source>
        <dbReference type="SAM" id="SignalP"/>
    </source>
</evidence>
<name>A0AB34GCD2_ESCRO</name>
<proteinExistence type="predicted"/>
<keyword evidence="1" id="KW-0732">Signal</keyword>
<evidence type="ECO:0000313" key="2">
    <source>
        <dbReference type="EMBL" id="KAJ8777043.1"/>
    </source>
</evidence>
<feature type="signal peptide" evidence="1">
    <location>
        <begin position="1"/>
        <end position="22"/>
    </location>
</feature>
<accession>A0AB34GCD2</accession>
<gene>
    <name evidence="2" type="ORF">J1605_014907</name>
</gene>
<reference evidence="2 3" key="1">
    <citation type="submission" date="2022-11" db="EMBL/GenBank/DDBJ databases">
        <title>Whole genome sequence of Eschrichtius robustus ER-17-0199.</title>
        <authorList>
            <person name="Bruniche-Olsen A."/>
            <person name="Black A.N."/>
            <person name="Fields C.J."/>
            <person name="Walden K."/>
            <person name="Dewoody J.A."/>
        </authorList>
    </citation>
    <scope>NUCLEOTIDE SEQUENCE [LARGE SCALE GENOMIC DNA]</scope>
    <source>
        <strain evidence="2">ER-17-0199</strain>
        <tissue evidence="2">Blubber</tissue>
    </source>
</reference>
<feature type="chain" id="PRO_5044212231" evidence="1">
    <location>
        <begin position="23"/>
        <end position="178"/>
    </location>
</feature>
<dbReference type="EMBL" id="JAIQCJ010002321">
    <property type="protein sequence ID" value="KAJ8777043.1"/>
    <property type="molecule type" value="Genomic_DNA"/>
</dbReference>
<dbReference type="Proteomes" id="UP001159641">
    <property type="component" value="Unassembled WGS sequence"/>
</dbReference>
<protein>
    <submittedName>
        <fullName evidence="2">Uncharacterized protein</fullName>
    </submittedName>
</protein>
<evidence type="ECO:0000313" key="3">
    <source>
        <dbReference type="Proteomes" id="UP001159641"/>
    </source>
</evidence>
<dbReference type="AlphaFoldDB" id="A0AB34GCD2"/>
<keyword evidence="3" id="KW-1185">Reference proteome</keyword>
<sequence length="178" mass="18843">MEFVRAQWLGLALALGPGPAGGHPHRCGVLARLGVSVRLGALLPRTPAARARAALARAALAPRLPHNLSLELVVAAPPARDPALLARGLCTSLAAATETPVLSVLRREARAPLGSPNPFHLQLDWASPLDTLLDVLVSLLQAHSWEDVGLVLCRVWDSGGLVALWTSWAGRAPKLLWT</sequence>